<comment type="caution">
    <text evidence="4">The sequence shown here is derived from an EMBL/GenBank/DDBJ whole genome shotgun (WGS) entry which is preliminary data.</text>
</comment>
<dbReference type="AlphaFoldDB" id="A0A9P6A1H5"/>
<protein>
    <submittedName>
        <fullName evidence="4">Uncharacterized protein</fullName>
    </submittedName>
</protein>
<dbReference type="EMBL" id="MU154539">
    <property type="protein sequence ID" value="KAF9498168.1"/>
    <property type="molecule type" value="Genomic_DNA"/>
</dbReference>
<feature type="compositionally biased region" description="Basic and acidic residues" evidence="1">
    <location>
        <begin position="705"/>
        <end position="715"/>
    </location>
</feature>
<feature type="compositionally biased region" description="Low complexity" evidence="1">
    <location>
        <begin position="727"/>
        <end position="745"/>
    </location>
</feature>
<dbReference type="PROSITE" id="PS50234">
    <property type="entry name" value="VWFA"/>
    <property type="match status" value="1"/>
</dbReference>
<reference evidence="4" key="1">
    <citation type="submission" date="2020-11" db="EMBL/GenBank/DDBJ databases">
        <authorList>
            <consortium name="DOE Joint Genome Institute"/>
            <person name="Ahrendt S."/>
            <person name="Riley R."/>
            <person name="Andreopoulos W."/>
            <person name="Labutti K."/>
            <person name="Pangilinan J."/>
            <person name="Ruiz-Duenas F.J."/>
            <person name="Barrasa J.M."/>
            <person name="Sanchez-Garcia M."/>
            <person name="Camarero S."/>
            <person name="Miyauchi S."/>
            <person name="Serrano A."/>
            <person name="Linde D."/>
            <person name="Babiker R."/>
            <person name="Drula E."/>
            <person name="Ayuso-Fernandez I."/>
            <person name="Pacheco R."/>
            <person name="Padilla G."/>
            <person name="Ferreira P."/>
            <person name="Barriuso J."/>
            <person name="Kellner H."/>
            <person name="Castanera R."/>
            <person name="Alfaro M."/>
            <person name="Ramirez L."/>
            <person name="Pisabarro A.G."/>
            <person name="Kuo A."/>
            <person name="Tritt A."/>
            <person name="Lipzen A."/>
            <person name="He G."/>
            <person name="Yan M."/>
            <person name="Ng V."/>
            <person name="Cullen D."/>
            <person name="Martin F."/>
            <person name="Rosso M.-N."/>
            <person name="Henrissat B."/>
            <person name="Hibbett D."/>
            <person name="Martinez A.T."/>
            <person name="Grigoriev I.V."/>
        </authorList>
    </citation>
    <scope>NUCLEOTIDE SEQUENCE</scope>
    <source>
        <strain evidence="4">ATCC 90797</strain>
    </source>
</reference>
<accession>A0A9P6A1H5</accession>
<feature type="domain" description="VWFA" evidence="2">
    <location>
        <begin position="283"/>
        <end position="468"/>
    </location>
</feature>
<evidence type="ECO:0000256" key="1">
    <source>
        <dbReference type="SAM" id="MobiDB-lite"/>
    </source>
</evidence>
<organism evidence="4 5">
    <name type="scientific">Pleurotus eryngii</name>
    <name type="common">Boletus of the steppes</name>
    <dbReference type="NCBI Taxonomy" id="5323"/>
    <lineage>
        <taxon>Eukaryota</taxon>
        <taxon>Fungi</taxon>
        <taxon>Dikarya</taxon>
        <taxon>Basidiomycota</taxon>
        <taxon>Agaricomycotina</taxon>
        <taxon>Agaricomycetes</taxon>
        <taxon>Agaricomycetidae</taxon>
        <taxon>Agaricales</taxon>
        <taxon>Pleurotineae</taxon>
        <taxon>Pleurotaceae</taxon>
        <taxon>Pleurotus</taxon>
    </lineage>
</organism>
<feature type="domain" description="VIT" evidence="3">
    <location>
        <begin position="7"/>
        <end position="137"/>
    </location>
</feature>
<keyword evidence="5" id="KW-1185">Reference proteome</keyword>
<gene>
    <name evidence="4" type="ORF">BDN71DRAFT_445705</name>
</gene>
<feature type="compositionally biased region" description="Polar residues" evidence="1">
    <location>
        <begin position="759"/>
        <end position="770"/>
    </location>
</feature>
<dbReference type="Pfam" id="PF08487">
    <property type="entry name" value="VIT"/>
    <property type="match status" value="1"/>
</dbReference>
<dbReference type="InterPro" id="IPR013694">
    <property type="entry name" value="VIT"/>
</dbReference>
<evidence type="ECO:0000259" key="3">
    <source>
        <dbReference type="PROSITE" id="PS51468"/>
    </source>
</evidence>
<dbReference type="Proteomes" id="UP000807025">
    <property type="component" value="Unassembled WGS sequence"/>
</dbReference>
<feature type="region of interest" description="Disordered" evidence="1">
    <location>
        <begin position="692"/>
        <end position="785"/>
    </location>
</feature>
<dbReference type="SMART" id="SM00609">
    <property type="entry name" value="VIT"/>
    <property type="match status" value="1"/>
</dbReference>
<dbReference type="SUPFAM" id="SSF53300">
    <property type="entry name" value="vWA-like"/>
    <property type="match status" value="1"/>
</dbReference>
<dbReference type="PROSITE" id="PS51468">
    <property type="entry name" value="VIT"/>
    <property type="match status" value="1"/>
</dbReference>
<dbReference type="InterPro" id="IPR036465">
    <property type="entry name" value="vWFA_dom_sf"/>
</dbReference>
<evidence type="ECO:0000313" key="4">
    <source>
        <dbReference type="EMBL" id="KAF9498168.1"/>
    </source>
</evidence>
<dbReference type="SMART" id="SM00327">
    <property type="entry name" value="VWA"/>
    <property type="match status" value="1"/>
</dbReference>
<dbReference type="OrthoDB" id="1729737at2759"/>
<proteinExistence type="predicted"/>
<feature type="compositionally biased region" description="Pro residues" evidence="1">
    <location>
        <begin position="773"/>
        <end position="783"/>
    </location>
</feature>
<dbReference type="Gene3D" id="3.40.50.410">
    <property type="entry name" value="von Willebrand factor, type A domain"/>
    <property type="match status" value="1"/>
</dbReference>
<dbReference type="InterPro" id="IPR002035">
    <property type="entry name" value="VWF_A"/>
</dbReference>
<name>A0A9P6A1H5_PLEER</name>
<sequence length="876" mass="95985">MNRFSGIVHNAGRTDGTKVYLPLEEVRVHTLLLDVSAKVTIDQVYSNPSNTATSRAKYMFPVPASAAICAFEARKSDGTFIVSKCTDKDLAAQRHERAIRDGKFTGLLETVTDDVFTISVGSIPAQERIEVKVVYVMTLLNDDNVDEIRFQLPQHVGDRYGTPPLALNDAAGTSTSTRIRISVDIQTSGRLHSVISPTHGHDIKEKRYPTHRNRTSRRRTTVTYRSKTYLSKDFLLIIHAEGLDAPRCFAEVARKTSRLGSDTIAFHLTMVPKSMLPTLPCQEYLFLVDRSGSMTGNRVETAKETLVTLLKLLPAQGTQFNLYSFGSTVRRSYPRSLTYDQVTMTTAVTEVRGMDASFGGTEIRSALKEVFQTRNRTMPTAVFVLTDGEVHDTQVVIKDVGEAVHAATTQAPLRVFTLGIGNGVSSALCEGIARAGNGVCLFATHNEDIYGRCARLFQAGRTQFIKDVTVDWGVPPEGLRSPTVNFASNDLKGIVQLRAPPTLQQSPPTIESLHAGTRISITAILTVESISIPDTVRIEGRLSDTGEPFQIVAPVRVAQIADVDPGQPPIHTLAARKLVQDHVEGRAPLPLSATPGVPHDALRKAAIIRLGERYHIASRYTSFVAVQDGDVDEFEQPIRTKGFPQTSQKHNTTMNTADHIPTDDLQPKNTITSILSDMFTRWSFVPLSLLSAGQGTSPDQPPQRVNEDGRGDHNGGYESDQTFSTMSSLESRSDWSSSDWSSSRPSTPPPLSEADQRMQRSPSPAFDTSTQAQPPPAPAPAPPTSQLKTEVLNLIHIQSFDGSFLSEQLRQIVGEEALNDPRGQGVEPVVWATALAAAFLKKHALGHTELWTKPLEFLRRYSGSEHIIARATESLG</sequence>
<dbReference type="Pfam" id="PF13768">
    <property type="entry name" value="VWA_3"/>
    <property type="match status" value="1"/>
</dbReference>
<evidence type="ECO:0000259" key="2">
    <source>
        <dbReference type="PROSITE" id="PS50234"/>
    </source>
</evidence>
<dbReference type="PANTHER" id="PTHR45737:SF6">
    <property type="entry name" value="VON WILLEBRAND FACTOR A DOMAIN-CONTAINING PROTEIN 5A"/>
    <property type="match status" value="1"/>
</dbReference>
<dbReference type="PANTHER" id="PTHR45737">
    <property type="entry name" value="VON WILLEBRAND FACTOR A DOMAIN-CONTAINING PROTEIN 5A"/>
    <property type="match status" value="1"/>
</dbReference>
<evidence type="ECO:0000313" key="5">
    <source>
        <dbReference type="Proteomes" id="UP000807025"/>
    </source>
</evidence>